<evidence type="ECO:0008006" key="9">
    <source>
        <dbReference type="Google" id="ProtNLM"/>
    </source>
</evidence>
<feature type="transmembrane region" description="Helical" evidence="6">
    <location>
        <begin position="166"/>
        <end position="190"/>
    </location>
</feature>
<dbReference type="Pfam" id="PF01027">
    <property type="entry name" value="Bax1-I"/>
    <property type="match status" value="1"/>
</dbReference>
<keyword evidence="3 6" id="KW-0812">Transmembrane</keyword>
<proteinExistence type="inferred from homology"/>
<evidence type="ECO:0000313" key="7">
    <source>
        <dbReference type="EMBL" id="KAJ0968283.1"/>
    </source>
</evidence>
<dbReference type="CDD" id="cd10430">
    <property type="entry name" value="BI-1"/>
    <property type="match status" value="1"/>
</dbReference>
<evidence type="ECO:0000256" key="3">
    <source>
        <dbReference type="ARBA" id="ARBA00022692"/>
    </source>
</evidence>
<evidence type="ECO:0000256" key="6">
    <source>
        <dbReference type="RuleBase" id="RU004379"/>
    </source>
</evidence>
<feature type="transmembrane region" description="Helical" evidence="6">
    <location>
        <begin position="88"/>
        <end position="110"/>
    </location>
</feature>
<dbReference type="PANTHER" id="PTHR23291:SF32">
    <property type="entry name" value="BAX INHIBITOR 1"/>
    <property type="match status" value="1"/>
</dbReference>
<gene>
    <name evidence="7" type="ORF">J5N97_025200</name>
</gene>
<reference evidence="7" key="2">
    <citation type="journal article" date="2022" name="Hortic Res">
        <title>The genome of Dioscorea zingiberensis sheds light on the biosynthesis, origin and evolution of the medicinally important diosgenin saponins.</title>
        <authorList>
            <person name="Li Y."/>
            <person name="Tan C."/>
            <person name="Li Z."/>
            <person name="Guo J."/>
            <person name="Li S."/>
            <person name="Chen X."/>
            <person name="Wang C."/>
            <person name="Dai X."/>
            <person name="Yang H."/>
            <person name="Song W."/>
            <person name="Hou L."/>
            <person name="Xu J."/>
            <person name="Tong Z."/>
            <person name="Xu A."/>
            <person name="Yuan X."/>
            <person name="Wang W."/>
            <person name="Yang Q."/>
            <person name="Chen L."/>
            <person name="Sun Z."/>
            <person name="Wang K."/>
            <person name="Pan B."/>
            <person name="Chen J."/>
            <person name="Bao Y."/>
            <person name="Liu F."/>
            <person name="Qi X."/>
            <person name="Gang D.R."/>
            <person name="Wen J."/>
            <person name="Li J."/>
        </authorList>
    </citation>
    <scope>NUCLEOTIDE SEQUENCE</scope>
    <source>
        <strain evidence="7">Dzin_1.0</strain>
    </source>
</reference>
<evidence type="ECO:0000256" key="5">
    <source>
        <dbReference type="ARBA" id="ARBA00023136"/>
    </source>
</evidence>
<feature type="transmembrane region" description="Helical" evidence="6">
    <location>
        <begin position="116"/>
        <end position="136"/>
    </location>
</feature>
<dbReference type="PANTHER" id="PTHR23291">
    <property type="entry name" value="BAX INHIBITOR-RELATED"/>
    <property type="match status" value="1"/>
</dbReference>
<dbReference type="OrthoDB" id="1277691at2759"/>
<feature type="transmembrane region" description="Helical" evidence="6">
    <location>
        <begin position="36"/>
        <end position="54"/>
    </location>
</feature>
<evidence type="ECO:0000256" key="1">
    <source>
        <dbReference type="ARBA" id="ARBA00004141"/>
    </source>
</evidence>
<keyword evidence="4 6" id="KW-1133">Transmembrane helix</keyword>
<evidence type="ECO:0000256" key="4">
    <source>
        <dbReference type="ARBA" id="ARBA00022989"/>
    </source>
</evidence>
<keyword evidence="5 6" id="KW-0472">Membrane</keyword>
<dbReference type="InterPro" id="IPR006214">
    <property type="entry name" value="Bax_inhibitor_1-related"/>
</dbReference>
<keyword evidence="8" id="KW-1185">Reference proteome</keyword>
<reference evidence="7" key="1">
    <citation type="submission" date="2021-03" db="EMBL/GenBank/DDBJ databases">
        <authorList>
            <person name="Li Z."/>
            <person name="Yang C."/>
        </authorList>
    </citation>
    <scope>NUCLEOTIDE SEQUENCE</scope>
    <source>
        <strain evidence="7">Dzin_1.0</strain>
        <tissue evidence="7">Leaf</tissue>
    </source>
</reference>
<name>A0A9D5H9S7_9LILI</name>
<sequence length="245" mass="27495">MDYFQSTYPSSGRRSAEAFFKDSLSISPLVQRHLKLVYLTLCCALAASALGVYLDMLFKIGGLLTLFGCLFTLFWLMSTPPHHERKKFGLLMVAALLEGSVVGPLINLAIKVDPSMVLTAFVGTSIAFGCFTAAAIVAKRREFLYLGGLLSSALSLLIWFRMASLFFFSQLSMSVELYFGLLIFLGYIVYDTQHIIEKAHSGDFDFVGHALILFTDFVAVFVRILRLMLEKSEHKSKREKQKKRT</sequence>
<accession>A0A9D5H9S7</accession>
<dbReference type="GO" id="GO:0016020">
    <property type="term" value="C:membrane"/>
    <property type="evidence" value="ECO:0007669"/>
    <property type="project" value="UniProtKB-SubCell"/>
</dbReference>
<feature type="transmembrane region" description="Helical" evidence="6">
    <location>
        <begin position="210"/>
        <end position="229"/>
    </location>
</feature>
<dbReference type="Proteomes" id="UP001085076">
    <property type="component" value="Miscellaneous, Linkage group lg07"/>
</dbReference>
<evidence type="ECO:0000313" key="8">
    <source>
        <dbReference type="Proteomes" id="UP001085076"/>
    </source>
</evidence>
<dbReference type="AlphaFoldDB" id="A0A9D5H9S7"/>
<organism evidence="7 8">
    <name type="scientific">Dioscorea zingiberensis</name>
    <dbReference type="NCBI Taxonomy" id="325984"/>
    <lineage>
        <taxon>Eukaryota</taxon>
        <taxon>Viridiplantae</taxon>
        <taxon>Streptophyta</taxon>
        <taxon>Embryophyta</taxon>
        <taxon>Tracheophyta</taxon>
        <taxon>Spermatophyta</taxon>
        <taxon>Magnoliopsida</taxon>
        <taxon>Liliopsida</taxon>
        <taxon>Dioscoreales</taxon>
        <taxon>Dioscoreaceae</taxon>
        <taxon>Dioscorea</taxon>
    </lineage>
</organism>
<dbReference type="EMBL" id="JAGGNH010000007">
    <property type="protein sequence ID" value="KAJ0968283.1"/>
    <property type="molecule type" value="Genomic_DNA"/>
</dbReference>
<feature type="transmembrane region" description="Helical" evidence="6">
    <location>
        <begin position="143"/>
        <end position="160"/>
    </location>
</feature>
<feature type="transmembrane region" description="Helical" evidence="6">
    <location>
        <begin position="60"/>
        <end position="76"/>
    </location>
</feature>
<evidence type="ECO:0000256" key="2">
    <source>
        <dbReference type="ARBA" id="ARBA00010350"/>
    </source>
</evidence>
<comment type="caution">
    <text evidence="7">The sequence shown here is derived from an EMBL/GenBank/DDBJ whole genome shotgun (WGS) entry which is preliminary data.</text>
</comment>
<comment type="similarity">
    <text evidence="2 6">Belongs to the BI1 family.</text>
</comment>
<protein>
    <recommendedName>
        <fullName evidence="9">Bax inhibitor 1</fullName>
    </recommendedName>
</protein>
<comment type="subcellular location">
    <subcellularLocation>
        <location evidence="1">Membrane</location>
        <topology evidence="1">Multi-pass membrane protein</topology>
    </subcellularLocation>
</comment>